<dbReference type="EMBL" id="AYKF01000088">
    <property type="protein sequence ID" value="ROO28273.1"/>
    <property type="molecule type" value="Genomic_DNA"/>
</dbReference>
<proteinExistence type="predicted"/>
<sequence length="78" mass="8380">MNADLINQLAPYVVLAVGLARLANQMLARVAGVTSTTRDDEISSMLGIWIRRVQGVLDTIGLMSDAPAKAAEKKKQRG</sequence>
<gene>
    <name evidence="1" type="ORF">SAHL_10765</name>
</gene>
<dbReference type="Proteomes" id="UP000285123">
    <property type="component" value="Unassembled WGS sequence"/>
</dbReference>
<protein>
    <submittedName>
        <fullName evidence="1">Uncharacterized protein</fullName>
    </submittedName>
</protein>
<evidence type="ECO:0000313" key="1">
    <source>
        <dbReference type="EMBL" id="ROO28273.1"/>
    </source>
</evidence>
<evidence type="ECO:0000313" key="2">
    <source>
        <dbReference type="Proteomes" id="UP000285123"/>
    </source>
</evidence>
<comment type="caution">
    <text evidence="1">The sequence shown here is derived from an EMBL/GenBank/DDBJ whole genome shotgun (WGS) entry which is preliminary data.</text>
</comment>
<dbReference type="AlphaFoldDB" id="A0A423PRR8"/>
<dbReference type="RefSeq" id="WP_123591411.1">
    <property type="nucleotide sequence ID" value="NZ_AYKF01000088.1"/>
</dbReference>
<name>A0A423PRR8_9GAMM</name>
<dbReference type="OrthoDB" id="9945870at2"/>
<reference evidence="1 2" key="1">
    <citation type="submission" date="2013-10" db="EMBL/GenBank/DDBJ databases">
        <title>Salinisphaera halophila YIM 95161 Genome Sequencing.</title>
        <authorList>
            <person name="Lai Q."/>
            <person name="Li C."/>
            <person name="Shao Z."/>
        </authorList>
    </citation>
    <scope>NUCLEOTIDE SEQUENCE [LARGE SCALE GENOMIC DNA]</scope>
    <source>
        <strain evidence="1 2">YIM 95161</strain>
    </source>
</reference>
<accession>A0A423PRR8</accession>
<organism evidence="1 2">
    <name type="scientific">Salinisphaera orenii YIM 95161</name>
    <dbReference type="NCBI Taxonomy" id="1051139"/>
    <lineage>
        <taxon>Bacteria</taxon>
        <taxon>Pseudomonadati</taxon>
        <taxon>Pseudomonadota</taxon>
        <taxon>Gammaproteobacteria</taxon>
        <taxon>Salinisphaerales</taxon>
        <taxon>Salinisphaeraceae</taxon>
        <taxon>Salinisphaera</taxon>
    </lineage>
</organism>